<evidence type="ECO:0000313" key="2">
    <source>
        <dbReference type="EMBL" id="KAJ2752920.1"/>
    </source>
</evidence>
<dbReference type="Proteomes" id="UP001140011">
    <property type="component" value="Unassembled WGS sequence"/>
</dbReference>
<reference evidence="2" key="1">
    <citation type="submission" date="2022-07" db="EMBL/GenBank/DDBJ databases">
        <title>Phylogenomic reconstructions and comparative analyses of Kickxellomycotina fungi.</title>
        <authorList>
            <person name="Reynolds N.K."/>
            <person name="Stajich J.E."/>
            <person name="Barry K."/>
            <person name="Grigoriev I.V."/>
            <person name="Crous P."/>
            <person name="Smith M.E."/>
        </authorList>
    </citation>
    <scope>NUCLEOTIDE SEQUENCE</scope>
    <source>
        <strain evidence="2">BCRC 34297</strain>
    </source>
</reference>
<dbReference type="OrthoDB" id="341353at2759"/>
<evidence type="ECO:0008006" key="4">
    <source>
        <dbReference type="Google" id="ProtNLM"/>
    </source>
</evidence>
<protein>
    <recommendedName>
        <fullName evidence="4">TLC domain-containing protein</fullName>
    </recommendedName>
</protein>
<gene>
    <name evidence="2" type="ORF">GGI19_003494</name>
</gene>
<dbReference type="GO" id="GO:0055088">
    <property type="term" value="P:lipid homeostasis"/>
    <property type="evidence" value="ECO:0007669"/>
    <property type="project" value="TreeGrafter"/>
</dbReference>
<comment type="caution">
    <text evidence="2">The sequence shown here is derived from an EMBL/GenBank/DDBJ whole genome shotgun (WGS) entry which is preliminary data.</text>
</comment>
<keyword evidence="1" id="KW-1133">Transmembrane helix</keyword>
<feature type="transmembrane region" description="Helical" evidence="1">
    <location>
        <begin position="80"/>
        <end position="101"/>
    </location>
</feature>
<evidence type="ECO:0000313" key="3">
    <source>
        <dbReference type="Proteomes" id="UP001140011"/>
    </source>
</evidence>
<dbReference type="GO" id="GO:0005783">
    <property type="term" value="C:endoplasmic reticulum"/>
    <property type="evidence" value="ECO:0007669"/>
    <property type="project" value="TreeGrafter"/>
</dbReference>
<name>A0A9W8LBG6_9FUNG</name>
<accession>A0A9W8LBG6</accession>
<keyword evidence="1" id="KW-0472">Membrane</keyword>
<feature type="transmembrane region" description="Helical" evidence="1">
    <location>
        <begin position="39"/>
        <end position="60"/>
    </location>
</feature>
<dbReference type="AlphaFoldDB" id="A0A9W8LBG6"/>
<organism evidence="2 3">
    <name type="scientific">Coemansia pectinata</name>
    <dbReference type="NCBI Taxonomy" id="1052879"/>
    <lineage>
        <taxon>Eukaryota</taxon>
        <taxon>Fungi</taxon>
        <taxon>Fungi incertae sedis</taxon>
        <taxon>Zoopagomycota</taxon>
        <taxon>Kickxellomycotina</taxon>
        <taxon>Kickxellomycetes</taxon>
        <taxon>Kickxellales</taxon>
        <taxon>Kickxellaceae</taxon>
        <taxon>Coemansia</taxon>
    </lineage>
</organism>
<dbReference type="EMBL" id="JANBUH010000235">
    <property type="protein sequence ID" value="KAJ2752920.1"/>
    <property type="molecule type" value="Genomic_DNA"/>
</dbReference>
<feature type="transmembrane region" description="Helical" evidence="1">
    <location>
        <begin position="159"/>
        <end position="182"/>
    </location>
</feature>
<proteinExistence type="predicted"/>
<sequence>MQLLLPTEFLVGAALGSLVLNAIFHAVRCNGTFDTEKQLSWVLTFVACIVLTLGSVPYVILTLSQGLDVSKLVLTDPFSLALLGGFLSYLVCDLVLGLIYYKSAITVLTGYVHHVLYIGLALFSATHGVSAVFCLMFYNELPTIVLALGSMRKEWRSDFLFATTFFCTRILLHSVFLYKFYWYSDVRFLWKLLMLVLPMHLYWFYGTVRLQLRKHWSRHLSLKLSNEFDATSGETDKLLGHLPLLSRADST</sequence>
<dbReference type="PANTHER" id="PTHR13439">
    <property type="entry name" value="CT120 PROTEIN"/>
    <property type="match status" value="1"/>
</dbReference>
<keyword evidence="1" id="KW-0812">Transmembrane</keyword>
<dbReference type="InterPro" id="IPR050846">
    <property type="entry name" value="TLCD"/>
</dbReference>
<feature type="transmembrane region" description="Helical" evidence="1">
    <location>
        <begin position="116"/>
        <end position="138"/>
    </location>
</feature>
<keyword evidence="3" id="KW-1185">Reference proteome</keyword>
<evidence type="ECO:0000256" key="1">
    <source>
        <dbReference type="SAM" id="Phobius"/>
    </source>
</evidence>
<dbReference type="PANTHER" id="PTHR13439:SF72">
    <property type="entry name" value="TLC DOMAIN-CONTAINING PROTEIN"/>
    <property type="match status" value="1"/>
</dbReference>
<feature type="transmembrane region" description="Helical" evidence="1">
    <location>
        <begin position="188"/>
        <end position="208"/>
    </location>
</feature>